<name>A0A9P0TLM2_PIEBR</name>
<evidence type="ECO:0000313" key="2">
    <source>
        <dbReference type="Proteomes" id="UP001152562"/>
    </source>
</evidence>
<reference evidence="1" key="1">
    <citation type="submission" date="2022-05" db="EMBL/GenBank/DDBJ databases">
        <authorList>
            <person name="Okamura Y."/>
        </authorList>
    </citation>
    <scope>NUCLEOTIDE SEQUENCE</scope>
</reference>
<accession>A0A9P0TLM2</accession>
<proteinExistence type="predicted"/>
<keyword evidence="2" id="KW-1185">Reference proteome</keyword>
<evidence type="ECO:0000313" key="1">
    <source>
        <dbReference type="EMBL" id="CAH4034513.1"/>
    </source>
</evidence>
<comment type="caution">
    <text evidence="1">The sequence shown here is derived from an EMBL/GenBank/DDBJ whole genome shotgun (WGS) entry which is preliminary data.</text>
</comment>
<organism evidence="1 2">
    <name type="scientific">Pieris brassicae</name>
    <name type="common">White butterfly</name>
    <name type="synonym">Large white butterfly</name>
    <dbReference type="NCBI Taxonomy" id="7116"/>
    <lineage>
        <taxon>Eukaryota</taxon>
        <taxon>Metazoa</taxon>
        <taxon>Ecdysozoa</taxon>
        <taxon>Arthropoda</taxon>
        <taxon>Hexapoda</taxon>
        <taxon>Insecta</taxon>
        <taxon>Pterygota</taxon>
        <taxon>Neoptera</taxon>
        <taxon>Endopterygota</taxon>
        <taxon>Lepidoptera</taxon>
        <taxon>Glossata</taxon>
        <taxon>Ditrysia</taxon>
        <taxon>Papilionoidea</taxon>
        <taxon>Pieridae</taxon>
        <taxon>Pierinae</taxon>
        <taxon>Pieris</taxon>
    </lineage>
</organism>
<dbReference type="Proteomes" id="UP001152562">
    <property type="component" value="Unassembled WGS sequence"/>
</dbReference>
<dbReference type="EMBL" id="CALOZG010000040">
    <property type="protein sequence ID" value="CAH4034513.1"/>
    <property type="molecule type" value="Genomic_DNA"/>
</dbReference>
<protein>
    <submittedName>
        <fullName evidence="1">Uncharacterized protein</fullName>
    </submittedName>
</protein>
<dbReference type="AlphaFoldDB" id="A0A9P0TLM2"/>
<sequence>MPNWDRAKGLRNDSPSSPQFEESLLSIFHSLNVLESSSIPESSGRKCPTGIGLKDYEMTLRRLLNLKSLSLVLSTVFMCLKVVQFRSHLEENAQLG</sequence>
<gene>
    <name evidence="1" type="ORF">PIBRA_LOCUS10694</name>
</gene>